<comment type="caution">
    <text evidence="4">The sequence shown here is derived from an EMBL/GenBank/DDBJ whole genome shotgun (WGS) entry which is preliminary data.</text>
</comment>
<dbReference type="InterPro" id="IPR019734">
    <property type="entry name" value="TPR_rpt"/>
</dbReference>
<feature type="repeat" description="TPR" evidence="1">
    <location>
        <begin position="45"/>
        <end position="78"/>
    </location>
</feature>
<dbReference type="AlphaFoldDB" id="A0A9D9IVI0"/>
<proteinExistence type="predicted"/>
<dbReference type="SMART" id="SM00028">
    <property type="entry name" value="TPR"/>
    <property type="match status" value="1"/>
</dbReference>
<feature type="transmembrane region" description="Helical" evidence="2">
    <location>
        <begin position="150"/>
        <end position="170"/>
    </location>
</feature>
<dbReference type="Proteomes" id="UP000823769">
    <property type="component" value="Unassembled WGS sequence"/>
</dbReference>
<dbReference type="SMART" id="SM00287">
    <property type="entry name" value="SH3b"/>
    <property type="match status" value="1"/>
</dbReference>
<evidence type="ECO:0000256" key="2">
    <source>
        <dbReference type="SAM" id="Phobius"/>
    </source>
</evidence>
<dbReference type="PROSITE" id="PS50293">
    <property type="entry name" value="TPR_REGION"/>
    <property type="match status" value="1"/>
</dbReference>
<evidence type="ECO:0000313" key="4">
    <source>
        <dbReference type="EMBL" id="MBO8479487.1"/>
    </source>
</evidence>
<reference evidence="4" key="2">
    <citation type="journal article" date="2021" name="PeerJ">
        <title>Extensive microbial diversity within the chicken gut microbiome revealed by metagenomics and culture.</title>
        <authorList>
            <person name="Gilroy R."/>
            <person name="Ravi A."/>
            <person name="Getino M."/>
            <person name="Pursley I."/>
            <person name="Horton D.L."/>
            <person name="Alikhan N.F."/>
            <person name="Baker D."/>
            <person name="Gharbi K."/>
            <person name="Hall N."/>
            <person name="Watson M."/>
            <person name="Adriaenssens E.M."/>
            <person name="Foster-Nyarko E."/>
            <person name="Jarju S."/>
            <person name="Secka A."/>
            <person name="Antonio M."/>
            <person name="Oren A."/>
            <person name="Chaudhuri R.R."/>
            <person name="La Ragione R."/>
            <person name="Hildebrand F."/>
            <person name="Pallen M.J."/>
        </authorList>
    </citation>
    <scope>NUCLEOTIDE SEQUENCE</scope>
    <source>
        <strain evidence="4">B3-1481</strain>
    </source>
</reference>
<keyword evidence="1" id="KW-0802">TPR repeat</keyword>
<keyword evidence="2" id="KW-1133">Transmembrane helix</keyword>
<name>A0A9D9IVI0_9BACT</name>
<dbReference type="Gene3D" id="2.30.30.40">
    <property type="entry name" value="SH3 Domains"/>
    <property type="match status" value="1"/>
</dbReference>
<evidence type="ECO:0000256" key="1">
    <source>
        <dbReference type="PROSITE-ProRule" id="PRU00339"/>
    </source>
</evidence>
<protein>
    <submittedName>
        <fullName evidence="4">Tetratricopeptide repeat protein</fullName>
    </submittedName>
</protein>
<dbReference type="SUPFAM" id="SSF48452">
    <property type="entry name" value="TPR-like"/>
    <property type="match status" value="1"/>
</dbReference>
<dbReference type="PROSITE" id="PS51781">
    <property type="entry name" value="SH3B"/>
    <property type="match status" value="1"/>
</dbReference>
<keyword evidence="2" id="KW-0812">Transmembrane</keyword>
<gene>
    <name evidence="4" type="ORF">IAB76_00015</name>
</gene>
<feature type="non-terminal residue" evidence="4">
    <location>
        <position position="1"/>
    </location>
</feature>
<dbReference type="PROSITE" id="PS50005">
    <property type="entry name" value="TPR"/>
    <property type="match status" value="1"/>
</dbReference>
<organism evidence="4 5">
    <name type="scientific">Candidatus Cryptobacteroides avistercoris</name>
    <dbReference type="NCBI Taxonomy" id="2840758"/>
    <lineage>
        <taxon>Bacteria</taxon>
        <taxon>Pseudomonadati</taxon>
        <taxon>Bacteroidota</taxon>
        <taxon>Bacteroidia</taxon>
        <taxon>Bacteroidales</taxon>
        <taxon>Candidatus Cryptobacteroides</taxon>
    </lineage>
</organism>
<feature type="domain" description="SH3b" evidence="3">
    <location>
        <begin position="178"/>
        <end position="241"/>
    </location>
</feature>
<dbReference type="EMBL" id="JADILW010000002">
    <property type="protein sequence ID" value="MBO8479487.1"/>
    <property type="molecule type" value="Genomic_DNA"/>
</dbReference>
<dbReference type="InterPro" id="IPR011990">
    <property type="entry name" value="TPR-like_helical_dom_sf"/>
</dbReference>
<dbReference type="InterPro" id="IPR003646">
    <property type="entry name" value="SH3-like_bac-type"/>
</dbReference>
<dbReference type="Pfam" id="PF13414">
    <property type="entry name" value="TPR_11"/>
    <property type="match status" value="1"/>
</dbReference>
<dbReference type="Gene3D" id="1.25.40.10">
    <property type="entry name" value="Tetratricopeptide repeat domain"/>
    <property type="match status" value="1"/>
</dbReference>
<dbReference type="Pfam" id="PF08239">
    <property type="entry name" value="SH3_3"/>
    <property type="match status" value="1"/>
</dbReference>
<evidence type="ECO:0000313" key="5">
    <source>
        <dbReference type="Proteomes" id="UP000823769"/>
    </source>
</evidence>
<evidence type="ECO:0000259" key="3">
    <source>
        <dbReference type="PROSITE" id="PS51781"/>
    </source>
</evidence>
<reference evidence="4" key="1">
    <citation type="submission" date="2020-10" db="EMBL/GenBank/DDBJ databases">
        <authorList>
            <person name="Gilroy R."/>
        </authorList>
    </citation>
    <scope>NUCLEOTIDE SEQUENCE</scope>
    <source>
        <strain evidence="4">B3-1481</strain>
    </source>
</reference>
<feature type="transmembrane region" description="Helical" evidence="2">
    <location>
        <begin position="111"/>
        <end position="138"/>
    </location>
</feature>
<accession>A0A9D9IVI0</accession>
<sequence length="241" mass="26056">VPSAQAGEFAADSLWNAGVAAYEAGAWEEAAEAWSGIEEAGLVSRELYYNLGNAFYKSGDIAHSILNYERALKIDPSYSDARYNLELASSMTQDNIDVVPDFFLTRWMRSLCWLMPSTAWAVIGLVLLACALASFLLLLLGGSAPVRRGAFAAALVSLLLSLSCLGLSFWQRADYAAEDSAIITRAVSTVKSSPSDSTAKDLFVLHEGTKVTVIDELGSWLNIELSDGRQGWISSSDLEII</sequence>
<keyword evidence="2" id="KW-0472">Membrane</keyword>